<feature type="domain" description="DUF4132" evidence="2">
    <location>
        <begin position="184"/>
        <end position="362"/>
    </location>
</feature>
<dbReference type="InterPro" id="IPR056639">
    <property type="entry name" value="DUF7737"/>
</dbReference>
<name>A0A2W2F1Z0_9ACTN</name>
<reference evidence="4 5" key="1">
    <citation type="submission" date="2018-01" db="EMBL/GenBank/DDBJ databases">
        <title>Draft genome sequence of Nonomuraea sp. KC333.</title>
        <authorList>
            <person name="Sahin N."/>
            <person name="Saygin H."/>
            <person name="Ay H."/>
        </authorList>
    </citation>
    <scope>NUCLEOTIDE SEQUENCE [LARGE SCALE GENOMIC DNA]</scope>
    <source>
        <strain evidence="4 5">KC333</strain>
    </source>
</reference>
<keyword evidence="5" id="KW-1185">Reference proteome</keyword>
<comment type="caution">
    <text evidence="4">The sequence shown here is derived from an EMBL/GenBank/DDBJ whole genome shotgun (WGS) entry which is preliminary data.</text>
</comment>
<evidence type="ECO:0000313" key="5">
    <source>
        <dbReference type="Proteomes" id="UP000249304"/>
    </source>
</evidence>
<evidence type="ECO:0000313" key="4">
    <source>
        <dbReference type="EMBL" id="PZG19790.1"/>
    </source>
</evidence>
<dbReference type="Pfam" id="PF24879">
    <property type="entry name" value="DUF7737"/>
    <property type="match status" value="1"/>
</dbReference>
<proteinExistence type="predicted"/>
<dbReference type="Pfam" id="PF13569">
    <property type="entry name" value="DUF4132"/>
    <property type="match status" value="1"/>
</dbReference>
<feature type="compositionally biased region" description="Basic residues" evidence="1">
    <location>
        <begin position="75"/>
        <end position="93"/>
    </location>
</feature>
<accession>A0A2W2F1Z0</accession>
<protein>
    <submittedName>
        <fullName evidence="4">Uncharacterized protein</fullName>
    </submittedName>
</protein>
<evidence type="ECO:0000256" key="1">
    <source>
        <dbReference type="SAM" id="MobiDB-lite"/>
    </source>
</evidence>
<dbReference type="EMBL" id="POUD01000034">
    <property type="protein sequence ID" value="PZG19790.1"/>
    <property type="molecule type" value="Genomic_DNA"/>
</dbReference>
<gene>
    <name evidence="4" type="ORF">C1J01_11315</name>
</gene>
<dbReference type="Proteomes" id="UP000249304">
    <property type="component" value="Unassembled WGS sequence"/>
</dbReference>
<dbReference type="AlphaFoldDB" id="A0A2W2F1Z0"/>
<feature type="compositionally biased region" description="Basic and acidic residues" evidence="1">
    <location>
        <begin position="126"/>
        <end position="147"/>
    </location>
</feature>
<feature type="domain" description="DUF7737" evidence="3">
    <location>
        <begin position="478"/>
        <end position="579"/>
    </location>
</feature>
<dbReference type="InterPro" id="IPR025406">
    <property type="entry name" value="DUF4132"/>
</dbReference>
<evidence type="ECO:0000259" key="2">
    <source>
        <dbReference type="Pfam" id="PF13569"/>
    </source>
</evidence>
<sequence length="581" mass="63184">MDGAGRGAAHARRRRPDQGRARPAPGAPRDGRAPTLRRLRAPGRHLPRRAHGRAAARHALDPRPGRRALGGAAAGRHRPGRRHRCRRVGRRLPQRAGGQRRDRRAGPARRPGGGRSPRPRPGEGPQEEHPVQGLPDARRGGRADRPLPRAAAGAYGAHVGLGPDDARTEHGLRLSLDGTITYGTRKTVPKAVREAHKELLAELRATAKELRKTLPAERFRVERALATGRVWEWHEVCAFYLDHPVTGAFGRALIWQVAGGPAGLPVRAGDAWELAGPDGGRVRPGPDAAVTLWHPIAHTAEEVRAWRDHLMASGLRQPFKQAFREVYLLTPAEEETHDHSLRFANHLLRYGQAKALLTGRGWTGLSLGHWDAAGGSSQAEAVRELPGGLRATWSFFLDEHSFERDGYGATASVCVSDALRFLPAGGRPVPLREVPPLVLSETLRDADLAVGVTSTGLDPAGHGAYWESYGFGDLGESARVRRDAVARLLLRLSIADRCELSDRFLVVRGDLRTYKIHLGSGNILMEPDDAYLCIVPGPGRDQVFLPFEEDGGLLSVILSKAFLLAADTAIGDPTITRQIRG</sequence>
<evidence type="ECO:0000259" key="3">
    <source>
        <dbReference type="Pfam" id="PF24879"/>
    </source>
</evidence>
<feature type="region of interest" description="Disordered" evidence="1">
    <location>
        <begin position="1"/>
        <end position="148"/>
    </location>
</feature>
<feature type="compositionally biased region" description="Basic residues" evidence="1">
    <location>
        <begin position="35"/>
        <end position="56"/>
    </location>
</feature>
<organism evidence="4 5">
    <name type="scientific">Nonomuraea aridisoli</name>
    <dbReference type="NCBI Taxonomy" id="2070368"/>
    <lineage>
        <taxon>Bacteria</taxon>
        <taxon>Bacillati</taxon>
        <taxon>Actinomycetota</taxon>
        <taxon>Actinomycetes</taxon>
        <taxon>Streptosporangiales</taxon>
        <taxon>Streptosporangiaceae</taxon>
        <taxon>Nonomuraea</taxon>
    </lineage>
</organism>